<dbReference type="PANTHER" id="PTHR40027">
    <property type="entry name" value="CELL DIVISION PROTEIN DIVIC"/>
    <property type="match status" value="1"/>
</dbReference>
<keyword evidence="2" id="KW-0812">Transmembrane</keyword>
<feature type="coiled-coil region" evidence="1">
    <location>
        <begin position="65"/>
        <end position="99"/>
    </location>
</feature>
<sequence>MENGQSVHQLNNDYVKRLRESERQHNQQQHDLSHRRRRRALRIIAVFAVIAVLSFWAYEKNVANLNQINAENAKTSRQLKTANEKNGQLNQQVKQLHNDTYLTQLIRDKYLYSKNGEIVYNLPKNSK</sequence>
<proteinExistence type="predicted"/>
<dbReference type="InterPro" id="IPR039076">
    <property type="entry name" value="DivIC"/>
</dbReference>
<dbReference type="Pfam" id="PF04977">
    <property type="entry name" value="DivIC"/>
    <property type="match status" value="1"/>
</dbReference>
<gene>
    <name evidence="3" type="ORF">GB992_10240</name>
</gene>
<organism evidence="3 4">
    <name type="scientific">Furfurilactobacillus rossiae</name>
    <dbReference type="NCBI Taxonomy" id="231049"/>
    <lineage>
        <taxon>Bacteria</taxon>
        <taxon>Bacillati</taxon>
        <taxon>Bacillota</taxon>
        <taxon>Bacilli</taxon>
        <taxon>Lactobacillales</taxon>
        <taxon>Lactobacillaceae</taxon>
        <taxon>Furfurilactobacillus</taxon>
    </lineage>
</organism>
<dbReference type="InterPro" id="IPR007060">
    <property type="entry name" value="FtsL/DivIC"/>
</dbReference>
<feature type="transmembrane region" description="Helical" evidence="2">
    <location>
        <begin position="40"/>
        <end position="58"/>
    </location>
</feature>
<reference evidence="3 4" key="1">
    <citation type="journal article" date="2019" name="Appl. Environ. Microbiol.">
        <title>Genetic determinants of hydroxycinnamic acid metabolism in heterofermentative lactobacilli.</title>
        <authorList>
            <person name="Gaur G."/>
            <person name="Oh J.H."/>
            <person name="Filannino P."/>
            <person name="Gobbetti M."/>
            <person name="van Pijkeren J.P."/>
            <person name="Ganzle M.G."/>
        </authorList>
    </citation>
    <scope>NUCLEOTIDE SEQUENCE [LARGE SCALE GENOMIC DNA]</scope>
    <source>
        <strain evidence="3 4">FUA3583</strain>
    </source>
</reference>
<name>A0A7C9J014_9LACO</name>
<evidence type="ECO:0000313" key="3">
    <source>
        <dbReference type="EMBL" id="MYV06202.1"/>
    </source>
</evidence>
<dbReference type="EMBL" id="WEZT01000021">
    <property type="protein sequence ID" value="MYV06202.1"/>
    <property type="molecule type" value="Genomic_DNA"/>
</dbReference>
<keyword evidence="2" id="KW-0472">Membrane</keyword>
<dbReference type="GO" id="GO:0051301">
    <property type="term" value="P:cell division"/>
    <property type="evidence" value="ECO:0007669"/>
    <property type="project" value="InterPro"/>
</dbReference>
<dbReference type="AlphaFoldDB" id="A0A7C9J014"/>
<evidence type="ECO:0000256" key="2">
    <source>
        <dbReference type="SAM" id="Phobius"/>
    </source>
</evidence>
<dbReference type="GO" id="GO:0005524">
    <property type="term" value="F:ATP binding"/>
    <property type="evidence" value="ECO:0007669"/>
    <property type="project" value="InterPro"/>
</dbReference>
<keyword evidence="1" id="KW-0175">Coiled coil</keyword>
<comment type="caution">
    <text evidence="3">The sequence shown here is derived from an EMBL/GenBank/DDBJ whole genome shotgun (WGS) entry which is preliminary data.</text>
</comment>
<dbReference type="RefSeq" id="WP_161002326.1">
    <property type="nucleotide sequence ID" value="NZ_CP185253.1"/>
</dbReference>
<protein>
    <submittedName>
        <fullName evidence="3">Septum formation initiator family protein</fullName>
    </submittedName>
</protein>
<dbReference type="GO" id="GO:0046872">
    <property type="term" value="F:metal ion binding"/>
    <property type="evidence" value="ECO:0007669"/>
    <property type="project" value="UniProtKB-KW"/>
</dbReference>
<keyword evidence="2" id="KW-1133">Transmembrane helix</keyword>
<dbReference type="GO" id="GO:0005737">
    <property type="term" value="C:cytoplasm"/>
    <property type="evidence" value="ECO:0007669"/>
    <property type="project" value="UniProtKB-SubCell"/>
</dbReference>
<dbReference type="PANTHER" id="PTHR40027:SF1">
    <property type="entry name" value="CELL DIVISION PROTEIN DIVIC"/>
    <property type="match status" value="1"/>
</dbReference>
<accession>A0A7C9J014</accession>
<evidence type="ECO:0000256" key="1">
    <source>
        <dbReference type="SAM" id="Coils"/>
    </source>
</evidence>
<dbReference type="Proteomes" id="UP000480570">
    <property type="component" value="Unassembled WGS sequence"/>
</dbReference>
<dbReference type="GO" id="GO:0004674">
    <property type="term" value="F:protein serine/threonine kinase activity"/>
    <property type="evidence" value="ECO:0007669"/>
    <property type="project" value="InterPro"/>
</dbReference>
<evidence type="ECO:0000313" key="4">
    <source>
        <dbReference type="Proteomes" id="UP000480570"/>
    </source>
</evidence>